<dbReference type="PANTHER" id="PTHR42734:SF5">
    <property type="entry name" value="IRON TRANSPORT SYSTEM ATP-BINDING PROTEIN HI_0361-RELATED"/>
    <property type="match status" value="1"/>
</dbReference>
<dbReference type="PROSITE" id="PS50893">
    <property type="entry name" value="ABC_TRANSPORTER_2"/>
    <property type="match status" value="1"/>
</dbReference>
<evidence type="ECO:0000313" key="7">
    <source>
        <dbReference type="Proteomes" id="UP000002247"/>
    </source>
</evidence>
<dbReference type="STRING" id="640132.Srot_0198"/>
<dbReference type="GO" id="GO:0016887">
    <property type="term" value="F:ATP hydrolysis activity"/>
    <property type="evidence" value="ECO:0007669"/>
    <property type="project" value="InterPro"/>
</dbReference>
<dbReference type="HOGENOM" id="CLU_000604_1_11_11"/>
<keyword evidence="7" id="KW-1185">Reference proteome</keyword>
<dbReference type="Proteomes" id="UP000002247">
    <property type="component" value="Chromosome"/>
</dbReference>
<protein>
    <submittedName>
        <fullName evidence="6">ABC transporter related protein</fullName>
    </submittedName>
</protein>
<dbReference type="Gene3D" id="3.40.50.300">
    <property type="entry name" value="P-loop containing nucleotide triphosphate hydrolases"/>
    <property type="match status" value="1"/>
</dbReference>
<dbReference type="eggNOG" id="COG1121">
    <property type="taxonomic scope" value="Bacteria"/>
</dbReference>
<name>D6ZAE5_SEGRD</name>
<dbReference type="InterPro" id="IPR027417">
    <property type="entry name" value="P-loop_NTPase"/>
</dbReference>
<comment type="similarity">
    <text evidence="1">Belongs to the ABC transporter superfamily.</text>
</comment>
<keyword evidence="2" id="KW-0813">Transport</keyword>
<dbReference type="InterPro" id="IPR050153">
    <property type="entry name" value="Metal_Ion_Import_ABC"/>
</dbReference>
<proteinExistence type="inferred from homology"/>
<dbReference type="EMBL" id="CP001958">
    <property type="protein sequence ID" value="ADG96687.1"/>
    <property type="molecule type" value="Genomic_DNA"/>
</dbReference>
<evidence type="ECO:0000259" key="5">
    <source>
        <dbReference type="PROSITE" id="PS50893"/>
    </source>
</evidence>
<accession>D6ZAE5</accession>
<dbReference type="InterPro" id="IPR003439">
    <property type="entry name" value="ABC_transporter-like_ATP-bd"/>
</dbReference>
<dbReference type="GO" id="GO:0005524">
    <property type="term" value="F:ATP binding"/>
    <property type="evidence" value="ECO:0007669"/>
    <property type="project" value="UniProtKB-KW"/>
</dbReference>
<dbReference type="KEGG" id="srt:Srot_0198"/>
<dbReference type="InterPro" id="IPR003593">
    <property type="entry name" value="AAA+_ATPase"/>
</dbReference>
<evidence type="ECO:0000256" key="1">
    <source>
        <dbReference type="ARBA" id="ARBA00005417"/>
    </source>
</evidence>
<dbReference type="Pfam" id="PF00005">
    <property type="entry name" value="ABC_tran"/>
    <property type="match status" value="1"/>
</dbReference>
<dbReference type="SUPFAM" id="SSF52540">
    <property type="entry name" value="P-loop containing nucleoside triphosphate hydrolases"/>
    <property type="match status" value="1"/>
</dbReference>
<evidence type="ECO:0000256" key="2">
    <source>
        <dbReference type="ARBA" id="ARBA00022448"/>
    </source>
</evidence>
<keyword evidence="3" id="KW-0547">Nucleotide-binding</keyword>
<evidence type="ECO:0000313" key="6">
    <source>
        <dbReference type="EMBL" id="ADG96687.1"/>
    </source>
</evidence>
<dbReference type="OrthoDB" id="3282096at2"/>
<keyword evidence="4" id="KW-0067">ATP-binding</keyword>
<dbReference type="AlphaFoldDB" id="D6ZAE5"/>
<feature type="domain" description="ABC transporter" evidence="5">
    <location>
        <begin position="10"/>
        <end position="244"/>
    </location>
</feature>
<evidence type="ECO:0000256" key="3">
    <source>
        <dbReference type="ARBA" id="ARBA00022741"/>
    </source>
</evidence>
<dbReference type="PANTHER" id="PTHR42734">
    <property type="entry name" value="METAL TRANSPORT SYSTEM ATP-BINDING PROTEIN TM_0124-RELATED"/>
    <property type="match status" value="1"/>
</dbReference>
<reference evidence="6 7" key="1">
    <citation type="journal article" date="2010" name="Stand. Genomic Sci.">
        <title>Complete genome sequence of Segniliparus rotundus type strain (CDC 1076).</title>
        <authorList>
            <person name="Sikorski J."/>
            <person name="Lapidus A."/>
            <person name="Copeland A."/>
            <person name="Misra M."/>
            <person name="Glavina Del Rio T."/>
            <person name="Nolan M."/>
            <person name="Lucas S."/>
            <person name="Chen F."/>
            <person name="Tice H."/>
            <person name="Cheng J.F."/>
            <person name="Jando M."/>
            <person name="Schneider S."/>
            <person name="Bruce D."/>
            <person name="Goodwin L."/>
            <person name="Pitluck S."/>
            <person name="Liolios K."/>
            <person name="Mikhailova N."/>
            <person name="Pati A."/>
            <person name="Ivanova N."/>
            <person name="Mavromatis K."/>
            <person name="Chen A."/>
            <person name="Palaniappan K."/>
            <person name="Chertkov O."/>
            <person name="Land M."/>
            <person name="Hauser L."/>
            <person name="Chang Y.J."/>
            <person name="Jeffries C.D."/>
            <person name="Brettin T."/>
            <person name="Detter J.C."/>
            <person name="Han C."/>
            <person name="Rohde M."/>
            <person name="Goker M."/>
            <person name="Bristow J."/>
            <person name="Eisen J.A."/>
            <person name="Markowitz V."/>
            <person name="Hugenholtz P."/>
            <person name="Kyrpides N.C."/>
            <person name="Klenk H.P."/>
        </authorList>
    </citation>
    <scope>NUCLEOTIDE SEQUENCE [LARGE SCALE GENOMIC DNA]</scope>
    <source>
        <strain evidence="7">ATCC BAA-972 / CDC 1076 / CIP 108378 / DSM 44985 / JCM 13578</strain>
    </source>
</reference>
<dbReference type="RefSeq" id="WP_013137143.1">
    <property type="nucleotide sequence ID" value="NC_014168.1"/>
</dbReference>
<dbReference type="PROSITE" id="PS00211">
    <property type="entry name" value="ABC_TRANSPORTER_1"/>
    <property type="match status" value="1"/>
</dbReference>
<dbReference type="InterPro" id="IPR017871">
    <property type="entry name" value="ABC_transporter-like_CS"/>
</dbReference>
<dbReference type="SMART" id="SM00382">
    <property type="entry name" value="AAA"/>
    <property type="match status" value="1"/>
</dbReference>
<organism evidence="6 7">
    <name type="scientific">Segniliparus rotundus (strain ATCC BAA-972 / CDC 1076 / CIP 108378 / DSM 44985 / JCM 13578)</name>
    <dbReference type="NCBI Taxonomy" id="640132"/>
    <lineage>
        <taxon>Bacteria</taxon>
        <taxon>Bacillati</taxon>
        <taxon>Actinomycetota</taxon>
        <taxon>Actinomycetes</taxon>
        <taxon>Mycobacteriales</taxon>
        <taxon>Segniliparaceae</taxon>
        <taxon>Segniliparus</taxon>
    </lineage>
</organism>
<sequence>MPDRPAEPALRFSAAALRVGERVLVENLDLALAPGEFLAVLGPNGAGKSTLVQAALGLRALDAGSVEIFGQPPARARDHIGYLAQRVELDRATALRGRDFVGFGYDGFRLGPGFLRAGRRKTAVARTLARLGAEDFADRPVSGLSGGEFARLRLAQALIGDPKLLICDEPLVSLDLASQTLVVEQIVRQQQERGAAVVFITHELNPVLAHVDRVLYVARGGHRHGPVDEVMTAASLSALYASPIDVLNVRGKLVVVGAGEEGHG</sequence>
<evidence type="ECO:0000256" key="4">
    <source>
        <dbReference type="ARBA" id="ARBA00022840"/>
    </source>
</evidence>
<gene>
    <name evidence="6" type="ordered locus">Srot_0198</name>
</gene>